<gene>
    <name evidence="1" type="ORF">MLD38_014836</name>
</gene>
<name>A0ACB9RDP0_9MYRT</name>
<comment type="caution">
    <text evidence="1">The sequence shown here is derived from an EMBL/GenBank/DDBJ whole genome shotgun (WGS) entry which is preliminary data.</text>
</comment>
<keyword evidence="2" id="KW-1185">Reference proteome</keyword>
<reference evidence="2" key="1">
    <citation type="journal article" date="2023" name="Front. Plant Sci.">
        <title>Chromosomal-level genome assembly of Melastoma candidum provides insights into trichome evolution.</title>
        <authorList>
            <person name="Zhong Y."/>
            <person name="Wu W."/>
            <person name="Sun C."/>
            <person name="Zou P."/>
            <person name="Liu Y."/>
            <person name="Dai S."/>
            <person name="Zhou R."/>
        </authorList>
    </citation>
    <scope>NUCLEOTIDE SEQUENCE [LARGE SCALE GENOMIC DNA]</scope>
</reference>
<sequence>MGSVTSLSSLFQPEEARKAARRVEDTISERQEEVERLKGFVADNTALIGLVQKLPDELHHDIMVPFGKAAFFPGRLVHTNEFMVLLGEGYYAERTSKQTVEILKRRGKAMDANVQSLKSMIEDLRAEASFFDSTAAEVAEGLVEIREEIPEDDSSEKGSVEQGFESTSMAENEEVTNEDDEYARLMARLDELEKEEQAAEVASANDEETDNYGHGEISNESIFPEELDSLSHPHELPRWPEDRHSNRGRSLIQDHLAPNMLERLNLEDRSSRPIPEDANSCADNPRQNLQGLRNQKPDVMPKEATSSVTSSSDQVPSQPSPSAPSPRRADTSKAFTGSIIERAPNFQASTASSQAPPSSQPAKPVSRFKQQRR</sequence>
<protein>
    <submittedName>
        <fullName evidence="1">Uncharacterized protein</fullName>
    </submittedName>
</protein>
<accession>A0ACB9RDP0</accession>
<evidence type="ECO:0000313" key="2">
    <source>
        <dbReference type="Proteomes" id="UP001057402"/>
    </source>
</evidence>
<evidence type="ECO:0000313" key="1">
    <source>
        <dbReference type="EMBL" id="KAI4377157.1"/>
    </source>
</evidence>
<dbReference type="EMBL" id="CM042883">
    <property type="protein sequence ID" value="KAI4377157.1"/>
    <property type="molecule type" value="Genomic_DNA"/>
</dbReference>
<organism evidence="1 2">
    <name type="scientific">Melastoma candidum</name>
    <dbReference type="NCBI Taxonomy" id="119954"/>
    <lineage>
        <taxon>Eukaryota</taxon>
        <taxon>Viridiplantae</taxon>
        <taxon>Streptophyta</taxon>
        <taxon>Embryophyta</taxon>
        <taxon>Tracheophyta</taxon>
        <taxon>Spermatophyta</taxon>
        <taxon>Magnoliopsida</taxon>
        <taxon>eudicotyledons</taxon>
        <taxon>Gunneridae</taxon>
        <taxon>Pentapetalae</taxon>
        <taxon>rosids</taxon>
        <taxon>malvids</taxon>
        <taxon>Myrtales</taxon>
        <taxon>Melastomataceae</taxon>
        <taxon>Melastomatoideae</taxon>
        <taxon>Melastomateae</taxon>
        <taxon>Melastoma</taxon>
    </lineage>
</organism>
<proteinExistence type="predicted"/>
<dbReference type="Proteomes" id="UP001057402">
    <property type="component" value="Chromosome 4"/>
</dbReference>